<evidence type="ECO:0000259" key="1">
    <source>
        <dbReference type="Pfam" id="PF17921"/>
    </source>
</evidence>
<dbReference type="AlphaFoldDB" id="A0A0C9YLT1"/>
<dbReference type="InterPro" id="IPR041588">
    <property type="entry name" value="Integrase_H2C2"/>
</dbReference>
<dbReference type="EMBL" id="KN833822">
    <property type="protein sequence ID" value="KIK17666.1"/>
    <property type="molecule type" value="Genomic_DNA"/>
</dbReference>
<sequence length="129" mass="14706">DPTLLDSAGDPQTLVTHFQGERGFLDCVRRGYPTDPVLTKVILQPDHHKGFDVGDGLIYLKVTTGDRVLSHQRFPDGLPCVDWKNDRLTAQVIEHAHKTLGHFGAMRTADYIRRHFWWPGLGRDVNRFC</sequence>
<name>A0A0C9YLT1_9AGAM</name>
<protein>
    <recommendedName>
        <fullName evidence="1">Integrase zinc-binding domain-containing protein</fullName>
    </recommendedName>
</protein>
<gene>
    <name evidence="2" type="ORF">PISMIDRAFT_78206</name>
</gene>
<dbReference type="HOGENOM" id="CLU_129994_0_0_1"/>
<reference evidence="2 3" key="1">
    <citation type="submission" date="2014-04" db="EMBL/GenBank/DDBJ databases">
        <authorList>
            <consortium name="DOE Joint Genome Institute"/>
            <person name="Kuo A."/>
            <person name="Kohler A."/>
            <person name="Costa M.D."/>
            <person name="Nagy L.G."/>
            <person name="Floudas D."/>
            <person name="Copeland A."/>
            <person name="Barry K.W."/>
            <person name="Cichocki N."/>
            <person name="Veneault-Fourrey C."/>
            <person name="LaButti K."/>
            <person name="Lindquist E.A."/>
            <person name="Lipzen A."/>
            <person name="Lundell T."/>
            <person name="Morin E."/>
            <person name="Murat C."/>
            <person name="Sun H."/>
            <person name="Tunlid A."/>
            <person name="Henrissat B."/>
            <person name="Grigoriev I.V."/>
            <person name="Hibbett D.S."/>
            <person name="Martin F."/>
            <person name="Nordberg H.P."/>
            <person name="Cantor M.N."/>
            <person name="Hua S.X."/>
        </authorList>
    </citation>
    <scope>NUCLEOTIDE SEQUENCE [LARGE SCALE GENOMIC DNA]</scope>
    <source>
        <strain evidence="2 3">441</strain>
    </source>
</reference>
<feature type="non-terminal residue" evidence="2">
    <location>
        <position position="1"/>
    </location>
</feature>
<dbReference type="Gene3D" id="1.10.340.70">
    <property type="match status" value="1"/>
</dbReference>
<feature type="non-terminal residue" evidence="2">
    <location>
        <position position="129"/>
    </location>
</feature>
<dbReference type="Proteomes" id="UP000054018">
    <property type="component" value="Unassembled WGS sequence"/>
</dbReference>
<dbReference type="STRING" id="765257.A0A0C9YLT1"/>
<evidence type="ECO:0000313" key="3">
    <source>
        <dbReference type="Proteomes" id="UP000054018"/>
    </source>
</evidence>
<accession>A0A0C9YLT1</accession>
<reference evidence="3" key="2">
    <citation type="submission" date="2015-01" db="EMBL/GenBank/DDBJ databases">
        <title>Evolutionary Origins and Diversification of the Mycorrhizal Mutualists.</title>
        <authorList>
            <consortium name="DOE Joint Genome Institute"/>
            <consortium name="Mycorrhizal Genomics Consortium"/>
            <person name="Kohler A."/>
            <person name="Kuo A."/>
            <person name="Nagy L.G."/>
            <person name="Floudas D."/>
            <person name="Copeland A."/>
            <person name="Barry K.W."/>
            <person name="Cichocki N."/>
            <person name="Veneault-Fourrey C."/>
            <person name="LaButti K."/>
            <person name="Lindquist E.A."/>
            <person name="Lipzen A."/>
            <person name="Lundell T."/>
            <person name="Morin E."/>
            <person name="Murat C."/>
            <person name="Riley R."/>
            <person name="Ohm R."/>
            <person name="Sun H."/>
            <person name="Tunlid A."/>
            <person name="Henrissat B."/>
            <person name="Grigoriev I.V."/>
            <person name="Hibbett D.S."/>
            <person name="Martin F."/>
        </authorList>
    </citation>
    <scope>NUCLEOTIDE SEQUENCE [LARGE SCALE GENOMIC DNA]</scope>
    <source>
        <strain evidence="3">441</strain>
    </source>
</reference>
<organism evidence="2 3">
    <name type="scientific">Pisolithus microcarpus 441</name>
    <dbReference type="NCBI Taxonomy" id="765257"/>
    <lineage>
        <taxon>Eukaryota</taxon>
        <taxon>Fungi</taxon>
        <taxon>Dikarya</taxon>
        <taxon>Basidiomycota</taxon>
        <taxon>Agaricomycotina</taxon>
        <taxon>Agaricomycetes</taxon>
        <taxon>Agaricomycetidae</taxon>
        <taxon>Boletales</taxon>
        <taxon>Sclerodermatineae</taxon>
        <taxon>Pisolithaceae</taxon>
        <taxon>Pisolithus</taxon>
    </lineage>
</organism>
<proteinExistence type="predicted"/>
<keyword evidence="3" id="KW-1185">Reference proteome</keyword>
<dbReference type="Pfam" id="PF17921">
    <property type="entry name" value="Integrase_H2C2"/>
    <property type="match status" value="1"/>
</dbReference>
<dbReference type="OrthoDB" id="2653408at2759"/>
<evidence type="ECO:0000313" key="2">
    <source>
        <dbReference type="EMBL" id="KIK17666.1"/>
    </source>
</evidence>
<feature type="domain" description="Integrase zinc-binding" evidence="1">
    <location>
        <begin position="86"/>
        <end position="129"/>
    </location>
</feature>